<dbReference type="RefSeq" id="WP_228853879.1">
    <property type="nucleotide sequence ID" value="NZ_AP024086.1"/>
</dbReference>
<dbReference type="PROSITE" id="PS51318">
    <property type="entry name" value="TAT"/>
    <property type="match status" value="1"/>
</dbReference>
<dbReference type="EMBL" id="AP024086">
    <property type="protein sequence ID" value="BCL61423.1"/>
    <property type="molecule type" value="Genomic_DNA"/>
</dbReference>
<evidence type="ECO:0000313" key="6">
    <source>
        <dbReference type="EMBL" id="BCL61423.1"/>
    </source>
</evidence>
<dbReference type="KEGG" id="dbk:DGMP_21160"/>
<dbReference type="InterPro" id="IPR006311">
    <property type="entry name" value="TAT_signal"/>
</dbReference>
<dbReference type="CDD" id="cd10551">
    <property type="entry name" value="PsrB"/>
    <property type="match status" value="1"/>
</dbReference>
<dbReference type="PANTHER" id="PTHR43177:SF3">
    <property type="entry name" value="PROTEIN NRFC HOMOLOG"/>
    <property type="match status" value="1"/>
</dbReference>
<evidence type="ECO:0000313" key="7">
    <source>
        <dbReference type="Proteomes" id="UP000826725"/>
    </source>
</evidence>
<keyword evidence="7" id="KW-1185">Reference proteome</keyword>
<dbReference type="PROSITE" id="PS00198">
    <property type="entry name" value="4FE4S_FER_1"/>
    <property type="match status" value="1"/>
</dbReference>
<keyword evidence="4" id="KW-0411">Iron-sulfur</keyword>
<dbReference type="GO" id="GO:0051539">
    <property type="term" value="F:4 iron, 4 sulfur cluster binding"/>
    <property type="evidence" value="ECO:0007669"/>
    <property type="project" value="UniProtKB-KW"/>
</dbReference>
<feature type="domain" description="4Fe-4S ferredoxin-type" evidence="5">
    <location>
        <begin position="46"/>
        <end position="75"/>
    </location>
</feature>
<protein>
    <submittedName>
        <fullName evidence="6">4Fe-4S ferredoxin</fullName>
    </submittedName>
</protein>
<reference evidence="6" key="1">
    <citation type="submission" date="2020-09" db="EMBL/GenBank/DDBJ databases">
        <title>Desulfogranum mesoprofundum gen. nov., sp. nov., a novel mesophilic, sulfate-reducing chemolithoautotroph isolated from a deep-sea hydrothermal vent chimney in the Suiyo Seamount.</title>
        <authorList>
            <person name="Hashimoto Y."/>
            <person name="Nakagawa S."/>
        </authorList>
    </citation>
    <scope>NUCLEOTIDE SEQUENCE</scope>
    <source>
        <strain evidence="6">KT2</strain>
    </source>
</reference>
<dbReference type="PROSITE" id="PS51379">
    <property type="entry name" value="4FE4S_FER_2"/>
    <property type="match status" value="2"/>
</dbReference>
<dbReference type="InterPro" id="IPR017896">
    <property type="entry name" value="4Fe4S_Fe-S-bd"/>
</dbReference>
<evidence type="ECO:0000259" key="5">
    <source>
        <dbReference type="PROSITE" id="PS51379"/>
    </source>
</evidence>
<dbReference type="PANTHER" id="PTHR43177">
    <property type="entry name" value="PROTEIN NRFC"/>
    <property type="match status" value="1"/>
</dbReference>
<evidence type="ECO:0000256" key="3">
    <source>
        <dbReference type="ARBA" id="ARBA00023004"/>
    </source>
</evidence>
<dbReference type="Pfam" id="PF12797">
    <property type="entry name" value="Fer4_2"/>
    <property type="match status" value="1"/>
</dbReference>
<organism evidence="6 7">
    <name type="scientific">Desulfomarina profundi</name>
    <dbReference type="NCBI Taxonomy" id="2772557"/>
    <lineage>
        <taxon>Bacteria</taxon>
        <taxon>Pseudomonadati</taxon>
        <taxon>Thermodesulfobacteriota</taxon>
        <taxon>Desulfobulbia</taxon>
        <taxon>Desulfobulbales</taxon>
        <taxon>Desulfobulbaceae</taxon>
        <taxon>Desulfomarina</taxon>
    </lineage>
</organism>
<dbReference type="InterPro" id="IPR017900">
    <property type="entry name" value="4Fe4S_Fe_S_CS"/>
</dbReference>
<name>A0A8D5FHG4_9BACT</name>
<keyword evidence="2" id="KW-0479">Metal-binding</keyword>
<keyword evidence="3" id="KW-0408">Iron</keyword>
<accession>A0A8D5FHG4</accession>
<dbReference type="AlphaFoldDB" id="A0A8D5FHG4"/>
<sequence length="288" mass="31888">MTINTNNDRREMLRVTGASLAAAGLAAANLLQPKEAEAARVKAPHWVMIMDLRRCTGCRACTVACKSEYNVPLGAFKTVIKQVVTGKYPDTRRSFIPRRCNHCEGTEKVGRITVPPCVKACPEYPKDRRIFVTAEGKKIRYRGGATYKRPDGLILIDNDACTGCGKCIDACPYGARTYNKRKMSGKDKSKNAIVKCTSCVHRLDQGVTPACVNTCAPGARIFGDLNDPGSDVAKLAKEFGLLENREKTTMKPDFKTMPNIFYIDPDGVLADYSYNDKDKLIEYRDIVE</sequence>
<dbReference type="Proteomes" id="UP000826725">
    <property type="component" value="Chromosome"/>
</dbReference>
<evidence type="ECO:0000256" key="2">
    <source>
        <dbReference type="ARBA" id="ARBA00022723"/>
    </source>
</evidence>
<feature type="domain" description="4Fe-4S ferredoxin-type" evidence="5">
    <location>
        <begin position="152"/>
        <end position="181"/>
    </location>
</feature>
<evidence type="ECO:0000256" key="1">
    <source>
        <dbReference type="ARBA" id="ARBA00022485"/>
    </source>
</evidence>
<gene>
    <name evidence="6" type="ORF">DGMP_21160</name>
</gene>
<proteinExistence type="predicted"/>
<evidence type="ECO:0000256" key="4">
    <source>
        <dbReference type="ARBA" id="ARBA00023014"/>
    </source>
</evidence>
<dbReference type="Pfam" id="PF13247">
    <property type="entry name" value="Fer4_11"/>
    <property type="match status" value="1"/>
</dbReference>
<dbReference type="InterPro" id="IPR050954">
    <property type="entry name" value="ET_IronSulfur_Cluster-Binding"/>
</dbReference>
<keyword evidence="1" id="KW-0004">4Fe-4S</keyword>
<dbReference type="GO" id="GO:0046872">
    <property type="term" value="F:metal ion binding"/>
    <property type="evidence" value="ECO:0007669"/>
    <property type="project" value="UniProtKB-KW"/>
</dbReference>